<feature type="domain" description="Tyrosine specific protein phosphatases" evidence="4">
    <location>
        <begin position="1"/>
        <end position="45"/>
    </location>
</feature>
<dbReference type="InterPro" id="IPR000387">
    <property type="entry name" value="Tyr_Pase_dom"/>
</dbReference>
<proteinExistence type="predicted"/>
<gene>
    <name evidence="5" type="ORF">M9458_028262</name>
</gene>
<dbReference type="PROSITE" id="PS50056">
    <property type="entry name" value="TYR_PHOSPHATASE_2"/>
    <property type="match status" value="1"/>
</dbReference>
<dbReference type="PANTHER" id="PTHR45864:SF4">
    <property type="entry name" value="PROTEIN PHOSPHATASE SLINGSHOT HOMOLOG 3"/>
    <property type="match status" value="1"/>
</dbReference>
<dbReference type="InterPro" id="IPR000340">
    <property type="entry name" value="Dual-sp_phosphatase_cat-dom"/>
</dbReference>
<keyword evidence="1" id="KW-0378">Hydrolase</keyword>
<evidence type="ECO:0000313" key="5">
    <source>
        <dbReference type="EMBL" id="KAL0175932.1"/>
    </source>
</evidence>
<dbReference type="Proteomes" id="UP001529510">
    <property type="component" value="Unassembled WGS sequence"/>
</dbReference>
<dbReference type="PROSITE" id="PS00383">
    <property type="entry name" value="TYR_PHOSPHATASE_1"/>
    <property type="match status" value="1"/>
</dbReference>
<evidence type="ECO:0000256" key="2">
    <source>
        <dbReference type="ARBA" id="ARBA00022912"/>
    </source>
</evidence>
<feature type="non-terminal residue" evidence="5">
    <location>
        <position position="1"/>
    </location>
</feature>
<dbReference type="Pfam" id="PF00782">
    <property type="entry name" value="DSPc"/>
    <property type="match status" value="1"/>
</dbReference>
<dbReference type="PANTHER" id="PTHR45864">
    <property type="entry name" value="SLINGSHOT PROTEIN PHOSPHATASE HOMOLOG"/>
    <property type="match status" value="1"/>
</dbReference>
<accession>A0ABD0PQ48</accession>
<dbReference type="InterPro" id="IPR016130">
    <property type="entry name" value="Tyr_Pase_AS"/>
</dbReference>
<evidence type="ECO:0000313" key="6">
    <source>
        <dbReference type="Proteomes" id="UP001529510"/>
    </source>
</evidence>
<feature type="domain" description="Tyrosine-protein phosphatase" evidence="3">
    <location>
        <begin position="1"/>
        <end position="66"/>
    </location>
</feature>
<protein>
    <recommendedName>
        <fullName evidence="7">Protein-tyrosine-phosphatase</fullName>
    </recommendedName>
</protein>
<keyword evidence="2" id="KW-0904">Protein phosphatase</keyword>
<evidence type="ECO:0000259" key="3">
    <source>
        <dbReference type="PROSITE" id="PS50054"/>
    </source>
</evidence>
<name>A0ABD0PQ48_CIRMR</name>
<feature type="non-terminal residue" evidence="5">
    <location>
        <position position="66"/>
    </location>
</feature>
<evidence type="ECO:0008006" key="7">
    <source>
        <dbReference type="Google" id="ProtNLM"/>
    </source>
</evidence>
<organism evidence="5 6">
    <name type="scientific">Cirrhinus mrigala</name>
    <name type="common">Mrigala</name>
    <dbReference type="NCBI Taxonomy" id="683832"/>
    <lineage>
        <taxon>Eukaryota</taxon>
        <taxon>Metazoa</taxon>
        <taxon>Chordata</taxon>
        <taxon>Craniata</taxon>
        <taxon>Vertebrata</taxon>
        <taxon>Euteleostomi</taxon>
        <taxon>Actinopterygii</taxon>
        <taxon>Neopterygii</taxon>
        <taxon>Teleostei</taxon>
        <taxon>Ostariophysi</taxon>
        <taxon>Cypriniformes</taxon>
        <taxon>Cyprinidae</taxon>
        <taxon>Labeoninae</taxon>
        <taxon>Labeonini</taxon>
        <taxon>Cirrhinus</taxon>
    </lineage>
</organism>
<dbReference type="InterPro" id="IPR020422">
    <property type="entry name" value="TYR_PHOSPHATASE_DUAL_dom"/>
</dbReference>
<dbReference type="InterPro" id="IPR043587">
    <property type="entry name" value="Phosphatase_SSH-like"/>
</dbReference>
<dbReference type="SUPFAM" id="SSF52799">
    <property type="entry name" value="(Phosphotyrosine protein) phosphatases II"/>
    <property type="match status" value="1"/>
</dbReference>
<comment type="caution">
    <text evidence="5">The sequence shown here is derived from an EMBL/GenBank/DDBJ whole genome shotgun (WGS) entry which is preliminary data.</text>
</comment>
<reference evidence="5 6" key="1">
    <citation type="submission" date="2024-05" db="EMBL/GenBank/DDBJ databases">
        <title>Genome sequencing and assembly of Indian major carp, Cirrhinus mrigala (Hamilton, 1822).</title>
        <authorList>
            <person name="Mohindra V."/>
            <person name="Chowdhury L.M."/>
            <person name="Lal K."/>
            <person name="Jena J.K."/>
        </authorList>
    </citation>
    <scope>NUCLEOTIDE SEQUENCE [LARGE SCALE GENOMIC DNA]</scope>
    <source>
        <strain evidence="5">CM1030</strain>
        <tissue evidence="5">Blood</tissue>
    </source>
</reference>
<dbReference type="EMBL" id="JAMKFB020000014">
    <property type="protein sequence ID" value="KAL0175932.1"/>
    <property type="molecule type" value="Genomic_DNA"/>
</dbReference>
<keyword evidence="6" id="KW-1185">Reference proteome</keyword>
<dbReference type="PROSITE" id="PS50054">
    <property type="entry name" value="TYR_PHOSPHATASE_DUAL"/>
    <property type="match status" value="1"/>
</dbReference>
<dbReference type="GO" id="GO:0004721">
    <property type="term" value="F:phosphoprotein phosphatase activity"/>
    <property type="evidence" value="ECO:0007669"/>
    <property type="project" value="UniProtKB-KW"/>
</dbReference>
<sequence length="66" mass="7397">KNGQAILVHCKMGVSRSASTVIAYLMKQQGWALDHALNHVRERRPIVQPNEGFLKQLHTYSGILNA</sequence>
<dbReference type="AlphaFoldDB" id="A0ABD0PQ48"/>
<dbReference type="Gene3D" id="3.90.190.10">
    <property type="entry name" value="Protein tyrosine phosphatase superfamily"/>
    <property type="match status" value="1"/>
</dbReference>
<evidence type="ECO:0000256" key="1">
    <source>
        <dbReference type="ARBA" id="ARBA00022801"/>
    </source>
</evidence>
<evidence type="ECO:0000259" key="4">
    <source>
        <dbReference type="PROSITE" id="PS50056"/>
    </source>
</evidence>
<dbReference type="InterPro" id="IPR029021">
    <property type="entry name" value="Prot-tyrosine_phosphatase-like"/>
</dbReference>